<dbReference type="RefSeq" id="XP_062658902.1">
    <property type="nucleotide sequence ID" value="XM_062803738.1"/>
</dbReference>
<name>A0AAE0HF59_9PEZI</name>
<sequence length="249" mass="26969">MIVFTQISLFVEVCDYIMECRGGIWPATVHIFKRTFVEDERVKEMLQKMESELQKEGLETAVQTYDLVAKAEEQNNETSWRKTIAGVLGFGLGDLADSVTPYNKSLGKLYKEPAKGTCLWIQENEDFQAWRGAPVAAATATANTSATDWLLLLEGGARSGKSRMMASLFTTLNAQEAERGVVACCFGRDLLASAGTDLDAEGVCGLVVRSILWQFASKAPNKLARSMAATIASPISKVCTAASCSTTTA</sequence>
<dbReference type="Proteomes" id="UP001278766">
    <property type="component" value="Unassembled WGS sequence"/>
</dbReference>
<reference evidence="3" key="1">
    <citation type="journal article" date="2023" name="Mol. Phylogenet. Evol.">
        <title>Genome-scale phylogeny and comparative genomics of the fungal order Sordariales.</title>
        <authorList>
            <person name="Hensen N."/>
            <person name="Bonometti L."/>
            <person name="Westerberg I."/>
            <person name="Brannstrom I.O."/>
            <person name="Guillou S."/>
            <person name="Cros-Aarteil S."/>
            <person name="Calhoun S."/>
            <person name="Haridas S."/>
            <person name="Kuo A."/>
            <person name="Mondo S."/>
            <person name="Pangilinan J."/>
            <person name="Riley R."/>
            <person name="LaButti K."/>
            <person name="Andreopoulos B."/>
            <person name="Lipzen A."/>
            <person name="Chen C."/>
            <person name="Yan M."/>
            <person name="Daum C."/>
            <person name="Ng V."/>
            <person name="Clum A."/>
            <person name="Steindorff A."/>
            <person name="Ohm R.A."/>
            <person name="Martin F."/>
            <person name="Silar P."/>
            <person name="Natvig D.O."/>
            <person name="Lalanne C."/>
            <person name="Gautier V."/>
            <person name="Ament-Velasquez S.L."/>
            <person name="Kruys A."/>
            <person name="Hutchinson M.I."/>
            <person name="Powell A.J."/>
            <person name="Barry K."/>
            <person name="Miller A.N."/>
            <person name="Grigoriev I.V."/>
            <person name="Debuchy R."/>
            <person name="Gladieux P."/>
            <person name="Hiltunen Thoren M."/>
            <person name="Johannesson H."/>
        </authorList>
    </citation>
    <scope>NUCLEOTIDE SEQUENCE</scope>
    <source>
        <strain evidence="3">CBS 168.71</strain>
    </source>
</reference>
<evidence type="ECO:0000313" key="4">
    <source>
        <dbReference type="Proteomes" id="UP001278766"/>
    </source>
</evidence>
<dbReference type="AlphaFoldDB" id="A0AAE0HF59"/>
<proteinExistence type="predicted"/>
<protein>
    <recommendedName>
        <fullName evidence="2">Nephrocystin 3-like N-terminal domain-containing protein</fullName>
    </recommendedName>
</protein>
<evidence type="ECO:0000256" key="1">
    <source>
        <dbReference type="ARBA" id="ARBA00022737"/>
    </source>
</evidence>
<comment type="caution">
    <text evidence="3">The sequence shown here is derived from an EMBL/GenBank/DDBJ whole genome shotgun (WGS) entry which is preliminary data.</text>
</comment>
<accession>A0AAE0HF59</accession>
<keyword evidence="1" id="KW-0677">Repeat</keyword>
<gene>
    <name evidence="3" type="ORF">B0H64DRAFT_395162</name>
</gene>
<feature type="domain" description="Nephrocystin 3-like N-terminal" evidence="2">
    <location>
        <begin position="116"/>
        <end position="223"/>
    </location>
</feature>
<dbReference type="Pfam" id="PF24883">
    <property type="entry name" value="NPHP3_N"/>
    <property type="match status" value="1"/>
</dbReference>
<organism evidence="3 4">
    <name type="scientific">Chaetomium fimeti</name>
    <dbReference type="NCBI Taxonomy" id="1854472"/>
    <lineage>
        <taxon>Eukaryota</taxon>
        <taxon>Fungi</taxon>
        <taxon>Dikarya</taxon>
        <taxon>Ascomycota</taxon>
        <taxon>Pezizomycotina</taxon>
        <taxon>Sordariomycetes</taxon>
        <taxon>Sordariomycetidae</taxon>
        <taxon>Sordariales</taxon>
        <taxon>Chaetomiaceae</taxon>
        <taxon>Chaetomium</taxon>
    </lineage>
</organism>
<dbReference type="GeneID" id="87840686"/>
<dbReference type="InterPro" id="IPR056884">
    <property type="entry name" value="NPHP3-like_N"/>
</dbReference>
<keyword evidence="4" id="KW-1185">Reference proteome</keyword>
<reference evidence="3" key="2">
    <citation type="submission" date="2023-06" db="EMBL/GenBank/DDBJ databases">
        <authorList>
            <consortium name="Lawrence Berkeley National Laboratory"/>
            <person name="Haridas S."/>
            <person name="Hensen N."/>
            <person name="Bonometti L."/>
            <person name="Westerberg I."/>
            <person name="Brannstrom I.O."/>
            <person name="Guillou S."/>
            <person name="Cros-Aarteil S."/>
            <person name="Calhoun S."/>
            <person name="Kuo A."/>
            <person name="Mondo S."/>
            <person name="Pangilinan J."/>
            <person name="Riley R."/>
            <person name="Labutti K."/>
            <person name="Andreopoulos B."/>
            <person name="Lipzen A."/>
            <person name="Chen C."/>
            <person name="Yanf M."/>
            <person name="Daum C."/>
            <person name="Ng V."/>
            <person name="Clum A."/>
            <person name="Steindorff A."/>
            <person name="Ohm R."/>
            <person name="Martin F."/>
            <person name="Silar P."/>
            <person name="Natvig D."/>
            <person name="Lalanne C."/>
            <person name="Gautier V."/>
            <person name="Ament-Velasquez S.L."/>
            <person name="Kruys A."/>
            <person name="Hutchinson M.I."/>
            <person name="Powell A.J."/>
            <person name="Barry K."/>
            <person name="Miller A.N."/>
            <person name="Grigoriev I.V."/>
            <person name="Debuchy R."/>
            <person name="Gladieux P."/>
            <person name="Thoren M.H."/>
            <person name="Johannesson H."/>
        </authorList>
    </citation>
    <scope>NUCLEOTIDE SEQUENCE</scope>
    <source>
        <strain evidence="3">CBS 168.71</strain>
    </source>
</reference>
<evidence type="ECO:0000313" key="3">
    <source>
        <dbReference type="EMBL" id="KAK3295388.1"/>
    </source>
</evidence>
<evidence type="ECO:0000259" key="2">
    <source>
        <dbReference type="Pfam" id="PF24883"/>
    </source>
</evidence>
<dbReference type="EMBL" id="JAUEPN010000004">
    <property type="protein sequence ID" value="KAK3295388.1"/>
    <property type="molecule type" value="Genomic_DNA"/>
</dbReference>